<reference evidence="2" key="1">
    <citation type="journal article" date="2016" name="Nature">
        <title>Genome evolution in the allotetraploid frog Xenopus laevis.</title>
        <authorList>
            <person name="Session A.M."/>
            <person name="Uno Y."/>
            <person name="Kwon T."/>
            <person name="Chapman J.A."/>
            <person name="Toyoda A."/>
            <person name="Takahashi S."/>
            <person name="Fukui A."/>
            <person name="Hikosaka A."/>
            <person name="Suzuki A."/>
            <person name="Kondo M."/>
            <person name="van Heeringen S.J."/>
            <person name="Quigley I."/>
            <person name="Heinz S."/>
            <person name="Ogino H."/>
            <person name="Ochi H."/>
            <person name="Hellsten U."/>
            <person name="Lyons J.B."/>
            <person name="Simakov O."/>
            <person name="Putnam N."/>
            <person name="Stites J."/>
            <person name="Kuroki Y."/>
            <person name="Tanaka T."/>
            <person name="Michiue T."/>
            <person name="Watanabe M."/>
            <person name="Bogdanovic O."/>
            <person name="Lister R."/>
            <person name="Georgiou G."/>
            <person name="Paranjpe S.S."/>
            <person name="van Kruijsbergen I."/>
            <person name="Shu S."/>
            <person name="Carlson J."/>
            <person name="Kinoshita T."/>
            <person name="Ohta Y."/>
            <person name="Mawaribuchi S."/>
            <person name="Jenkins J."/>
            <person name="Grimwood J."/>
            <person name="Schmutz J."/>
            <person name="Mitros T."/>
            <person name="Mozaffari S.V."/>
            <person name="Suzuki Y."/>
            <person name="Haramoto Y."/>
            <person name="Yamamoto T.S."/>
            <person name="Takagi C."/>
            <person name="Heald R."/>
            <person name="Miller K."/>
            <person name="Haudenschild C."/>
            <person name="Kitzman J."/>
            <person name="Nakayama T."/>
            <person name="Izutsu Y."/>
            <person name="Robert J."/>
            <person name="Fortriede J."/>
            <person name="Burns K."/>
            <person name="Lotay V."/>
            <person name="Karimi K."/>
            <person name="Yasuoka Y."/>
            <person name="Dichmann D.S."/>
            <person name="Flajnik M.F."/>
            <person name="Houston D.W."/>
            <person name="Shendure J."/>
            <person name="DuPasquier L."/>
            <person name="Vize P.D."/>
            <person name="Zorn A.M."/>
            <person name="Ito M."/>
            <person name="Marcotte E.M."/>
            <person name="Wallingford J.B."/>
            <person name="Ito Y."/>
            <person name="Asashima M."/>
            <person name="Ueno N."/>
            <person name="Matsuda Y."/>
            <person name="Veenstra G.J."/>
            <person name="Fujiyama A."/>
            <person name="Harland R.M."/>
            <person name="Taira M."/>
            <person name="Rokhsar D.S."/>
        </authorList>
    </citation>
    <scope>NUCLEOTIDE SEQUENCE [LARGE SCALE GENOMIC DNA]</scope>
    <source>
        <strain evidence="2">J</strain>
    </source>
</reference>
<evidence type="ECO:0000313" key="1">
    <source>
        <dbReference type="EMBL" id="OCT94169.1"/>
    </source>
</evidence>
<sequence length="70" mass="8407">MLPTYQYMEYWILCFTRFVASCHFLRSNFFVRTTFCGGQITRVSQSEVFVVRYDAPLIWTYICKYIQLGP</sequence>
<dbReference type="Proteomes" id="UP000694892">
    <property type="component" value="Chromosome 2L"/>
</dbReference>
<proteinExistence type="predicted"/>
<organism evidence="1 2">
    <name type="scientific">Xenopus laevis</name>
    <name type="common">African clawed frog</name>
    <dbReference type="NCBI Taxonomy" id="8355"/>
    <lineage>
        <taxon>Eukaryota</taxon>
        <taxon>Metazoa</taxon>
        <taxon>Chordata</taxon>
        <taxon>Craniata</taxon>
        <taxon>Vertebrata</taxon>
        <taxon>Euteleostomi</taxon>
        <taxon>Amphibia</taxon>
        <taxon>Batrachia</taxon>
        <taxon>Anura</taxon>
        <taxon>Pipoidea</taxon>
        <taxon>Pipidae</taxon>
        <taxon>Xenopodinae</taxon>
        <taxon>Xenopus</taxon>
        <taxon>Xenopus</taxon>
    </lineage>
</organism>
<dbReference type="EMBL" id="CM004468">
    <property type="protein sequence ID" value="OCT94169.1"/>
    <property type="molecule type" value="Genomic_DNA"/>
</dbReference>
<name>A0A974DLH5_XENLA</name>
<accession>A0A974DLH5</accession>
<gene>
    <name evidence="1" type="ORF">XELAEV_18011835mg</name>
</gene>
<protein>
    <submittedName>
        <fullName evidence="1">Uncharacterized protein</fullName>
    </submittedName>
</protein>
<dbReference type="AlphaFoldDB" id="A0A974DLH5"/>
<evidence type="ECO:0000313" key="2">
    <source>
        <dbReference type="Proteomes" id="UP000694892"/>
    </source>
</evidence>